<gene>
    <name evidence="2" type="ORF">M5K25_027603</name>
</gene>
<keyword evidence="3" id="KW-1185">Reference proteome</keyword>
<name>A0ABD0TUE1_DENTH</name>
<evidence type="ECO:0000313" key="2">
    <source>
        <dbReference type="EMBL" id="KAL0903243.1"/>
    </source>
</evidence>
<comment type="caution">
    <text evidence="2">The sequence shown here is derived from an EMBL/GenBank/DDBJ whole genome shotgun (WGS) entry which is preliminary data.</text>
</comment>
<dbReference type="EMBL" id="JANQDX010000020">
    <property type="protein sequence ID" value="KAL0903243.1"/>
    <property type="molecule type" value="Genomic_DNA"/>
</dbReference>
<organism evidence="2 3">
    <name type="scientific">Dendrobium thyrsiflorum</name>
    <name type="common">Pinecone-like raceme dendrobium</name>
    <name type="synonym">Orchid</name>
    <dbReference type="NCBI Taxonomy" id="117978"/>
    <lineage>
        <taxon>Eukaryota</taxon>
        <taxon>Viridiplantae</taxon>
        <taxon>Streptophyta</taxon>
        <taxon>Embryophyta</taxon>
        <taxon>Tracheophyta</taxon>
        <taxon>Spermatophyta</taxon>
        <taxon>Magnoliopsida</taxon>
        <taxon>Liliopsida</taxon>
        <taxon>Asparagales</taxon>
        <taxon>Orchidaceae</taxon>
        <taxon>Epidendroideae</taxon>
        <taxon>Malaxideae</taxon>
        <taxon>Dendrobiinae</taxon>
        <taxon>Dendrobium</taxon>
    </lineage>
</organism>
<protein>
    <submittedName>
        <fullName evidence="2">Uncharacterized protein</fullName>
    </submittedName>
</protein>
<accession>A0ABD0TUE1</accession>
<sequence length="185" mass="20758">MAARHLRCGGEKAAASEGVGPPRVTYAESVKDPKVIPPAAMEDSGFHLHTSMDNNIYNLIIVTRFPSFDTSARMRSSIFNLAPSDRLSFRLLVVQLRWMWLGAGRRRRREKVTCREEEEVRCGVRLGQDRSNQFPVAATEACDGRSWRRARSRIGLGAFGTEKTARSGMKLLVSGCNKKEELKVF</sequence>
<proteinExistence type="predicted"/>
<feature type="region of interest" description="Disordered" evidence="1">
    <location>
        <begin position="1"/>
        <end position="20"/>
    </location>
</feature>
<dbReference type="Proteomes" id="UP001552299">
    <property type="component" value="Unassembled WGS sequence"/>
</dbReference>
<evidence type="ECO:0000256" key="1">
    <source>
        <dbReference type="SAM" id="MobiDB-lite"/>
    </source>
</evidence>
<evidence type="ECO:0000313" key="3">
    <source>
        <dbReference type="Proteomes" id="UP001552299"/>
    </source>
</evidence>
<dbReference type="AlphaFoldDB" id="A0ABD0TUE1"/>
<reference evidence="2 3" key="1">
    <citation type="journal article" date="2024" name="Plant Biotechnol. J.">
        <title>Dendrobium thyrsiflorum genome and its molecular insights into genes involved in important horticultural traits.</title>
        <authorList>
            <person name="Chen B."/>
            <person name="Wang J.Y."/>
            <person name="Zheng P.J."/>
            <person name="Li K.L."/>
            <person name="Liang Y.M."/>
            <person name="Chen X.F."/>
            <person name="Zhang C."/>
            <person name="Zhao X."/>
            <person name="He X."/>
            <person name="Zhang G.Q."/>
            <person name="Liu Z.J."/>
            <person name="Xu Q."/>
        </authorList>
    </citation>
    <scope>NUCLEOTIDE SEQUENCE [LARGE SCALE GENOMIC DNA]</scope>
    <source>
        <strain evidence="2">GZMU011</strain>
    </source>
</reference>